<evidence type="ECO:0000259" key="1">
    <source>
        <dbReference type="Pfam" id="PF05199"/>
    </source>
</evidence>
<dbReference type="InterPro" id="IPR007867">
    <property type="entry name" value="GMC_OxRtase_C"/>
</dbReference>
<dbReference type="InterPro" id="IPR012132">
    <property type="entry name" value="GMC_OxRdtase"/>
</dbReference>
<evidence type="ECO:0000313" key="3">
    <source>
        <dbReference type="Proteomes" id="UP000708208"/>
    </source>
</evidence>
<gene>
    <name evidence="2" type="ORF">AFUS01_LOCUS19595</name>
</gene>
<organism evidence="2 3">
    <name type="scientific">Allacma fusca</name>
    <dbReference type="NCBI Taxonomy" id="39272"/>
    <lineage>
        <taxon>Eukaryota</taxon>
        <taxon>Metazoa</taxon>
        <taxon>Ecdysozoa</taxon>
        <taxon>Arthropoda</taxon>
        <taxon>Hexapoda</taxon>
        <taxon>Collembola</taxon>
        <taxon>Symphypleona</taxon>
        <taxon>Sminthuridae</taxon>
        <taxon>Allacma</taxon>
    </lineage>
</organism>
<reference evidence="2" key="1">
    <citation type="submission" date="2021-06" db="EMBL/GenBank/DDBJ databases">
        <authorList>
            <person name="Hodson N. C."/>
            <person name="Mongue J. A."/>
            <person name="Jaron S. K."/>
        </authorList>
    </citation>
    <scope>NUCLEOTIDE SEQUENCE</scope>
</reference>
<keyword evidence="3" id="KW-1185">Reference proteome</keyword>
<feature type="non-terminal residue" evidence="2">
    <location>
        <position position="1"/>
    </location>
</feature>
<dbReference type="OrthoDB" id="269227at2759"/>
<dbReference type="Proteomes" id="UP000708208">
    <property type="component" value="Unassembled WGS sequence"/>
</dbReference>
<comment type="caution">
    <text evidence="2">The sequence shown here is derived from an EMBL/GenBank/DDBJ whole genome shotgun (WGS) entry which is preliminary data.</text>
</comment>
<dbReference type="PANTHER" id="PTHR11552:SF147">
    <property type="entry name" value="CHOLINE DEHYDROGENASE, MITOCHONDRIAL"/>
    <property type="match status" value="1"/>
</dbReference>
<evidence type="ECO:0000313" key="2">
    <source>
        <dbReference type="EMBL" id="CAG7730983.1"/>
    </source>
</evidence>
<accession>A0A8J2NYA3</accession>
<dbReference type="GO" id="GO:0050660">
    <property type="term" value="F:flavin adenine dinucleotide binding"/>
    <property type="evidence" value="ECO:0007669"/>
    <property type="project" value="InterPro"/>
</dbReference>
<proteinExistence type="predicted"/>
<dbReference type="AlphaFoldDB" id="A0A8J2NYA3"/>
<dbReference type="Pfam" id="PF05199">
    <property type="entry name" value="GMC_oxred_C"/>
    <property type="match status" value="1"/>
</dbReference>
<dbReference type="PANTHER" id="PTHR11552">
    <property type="entry name" value="GLUCOSE-METHANOL-CHOLINE GMC OXIDOREDUCTASE"/>
    <property type="match status" value="1"/>
</dbReference>
<dbReference type="GO" id="GO:0016614">
    <property type="term" value="F:oxidoreductase activity, acting on CH-OH group of donors"/>
    <property type="evidence" value="ECO:0007669"/>
    <property type="project" value="InterPro"/>
</dbReference>
<feature type="domain" description="Glucose-methanol-choline oxidoreductase C-terminal" evidence="1">
    <location>
        <begin position="8"/>
        <end position="123"/>
    </location>
</feature>
<protein>
    <recommendedName>
        <fullName evidence="1">Glucose-methanol-choline oxidoreductase C-terminal domain-containing protein</fullName>
    </recommendedName>
</protein>
<dbReference type="EMBL" id="CAJVCH010203884">
    <property type="protein sequence ID" value="CAG7730983.1"/>
    <property type="molecule type" value="Genomic_DNA"/>
</dbReference>
<sequence length="138" mass="15193">TGAYGTVDDIKLLLEGIRKTIDLVTTTKAFAKIGAKLTTSHFPGCEDLSFGSDSYWECYARHIGLPFWDSIGTCRMGAGYEDPRAVVDSRLRVLGTAGLRVIDSSIMPEITTTSTLSPTLMIAEKGAQMILDYWNYHH</sequence>
<name>A0A8J2NYA3_9HEXA</name>